<sequence length="1132" mass="126193">MAEEELQRQRAPEPVNITVLRARHLRGSKGDGLSSLVKVEYGSNTLGESAKVDSTNEIAAEYNFNAKFDCSFDDPVVLDEIAFKPVLVTVVEVLPKEKKQKEEKTVLLGQCTVDLLPLVQGETKYKSTLIIHSLPGSPLESIPADSPKAEIDVVVSVTEALLSEDQLKESNLLTITVEAAYSVPETWNPSGTQYMYNITLPVPLSNERESTVVISNGALKAANDKEPPSKQKKWPAPAGAQGGAIFIPDKFVQAVSYDVEDGELAGKEDRDFRVEVETDKNRVIWNCERRCYMEPSAVQSLQTKIAQTRLWPVELMRMPMPTAAKAKGKEEENPIFFHGVAYVNMAPLLYPGVNKIRGAFRVHAYNEAEIVEKTKRKGGLADEAARMATSMYRNASPSIKGGKAGKDEKGGGKEKDKEKDAAKKPSQMLKPGQQAPDAMSEVEAPPQQNLEGMQYDEARTYVILEFTLQRSMVPKRLPEELAKRVAEYIPPRPLFPRRTNGAQRAVEDFHNQVANIGSMVLEEFRSLFAGQLDNGELPSSSDDQEDRRRKLTYELNSSGKYFAFKEQLKHSVVKIVREKYLKTSAFDNKEELQAFLSELYVFLVDQMHCGLGKVLSLEDETPVPAPLTDCSQLKHFAREAEVNENFELAAKYYQERLARNRNDADYWFDYGTFCLLINDVAKAEECFKETVSINAQHLHGLLLYGVVCSIEERNDVAETFFESATCVDPDSVLAWTMLGLFYDGINQDIQAEYAFMQAQKINIANAVAKMKQQQAAEQQANASQQTAGGGDLAKAGEEQASEKAESEKGALVPQFTKTPATPTDAKIPIRPQSKDKPQAPKKRMSVSSKSDDIPTIELITALSLDNQRVRSATSNVPGSKLGSRPGSAEQEEHQKEPPVPVPESSIFMIVVEFLLEVKALQFCERALAHELLDPKGGPTTAYYVALARFKLQRKELEEAQDSLNQALLLNYQDANAWSIMGHLRYLQGNMPDAKDCYERTLAFVADAREMHAIYLRLASIYLQDGDFQKAKNVFLMACKNSPSCISWLGVGIACYRLGELSEAEDALCEANILNNSDPEVWGYLSLVCLHTNRQLEAEQAYKYALKVHLKDEELLQEIHDVQEQVGFGNPQF</sequence>
<dbReference type="OMA" id="MSDYHMQ"/>
<proteinExistence type="predicted"/>
<keyword evidence="6" id="KW-1185">Reference proteome</keyword>
<dbReference type="RefSeq" id="XP_038074222.1">
    <property type="nucleotide sequence ID" value="XM_038218294.1"/>
</dbReference>
<dbReference type="Pfam" id="PF13432">
    <property type="entry name" value="TPR_16"/>
    <property type="match status" value="2"/>
</dbReference>
<dbReference type="Gene3D" id="1.25.40.10">
    <property type="entry name" value="Tetratricopeptide repeat domain"/>
    <property type="match status" value="3"/>
</dbReference>
<organism evidence="5 6">
    <name type="scientific">Patiria miniata</name>
    <name type="common">Bat star</name>
    <name type="synonym">Asterina miniata</name>
    <dbReference type="NCBI Taxonomy" id="46514"/>
    <lineage>
        <taxon>Eukaryota</taxon>
        <taxon>Metazoa</taxon>
        <taxon>Echinodermata</taxon>
        <taxon>Eleutherozoa</taxon>
        <taxon>Asterozoa</taxon>
        <taxon>Asteroidea</taxon>
        <taxon>Valvatacea</taxon>
        <taxon>Valvatida</taxon>
        <taxon>Asterinidae</taxon>
        <taxon>Patiria</taxon>
    </lineage>
</organism>
<dbReference type="InterPro" id="IPR019734">
    <property type="entry name" value="TPR_rpt"/>
</dbReference>
<dbReference type="InterPro" id="IPR011990">
    <property type="entry name" value="TPR-like_helical_dom_sf"/>
</dbReference>
<evidence type="ECO:0008006" key="7">
    <source>
        <dbReference type="Google" id="ProtNLM"/>
    </source>
</evidence>
<dbReference type="GO" id="GO:0060271">
    <property type="term" value="P:cilium assembly"/>
    <property type="evidence" value="ECO:0007669"/>
    <property type="project" value="TreeGrafter"/>
</dbReference>
<evidence type="ECO:0000256" key="4">
    <source>
        <dbReference type="SAM" id="MobiDB-lite"/>
    </source>
</evidence>
<dbReference type="AlphaFoldDB" id="A0A914BFK6"/>
<protein>
    <recommendedName>
        <fullName evidence="7">Cilia- and flagella-associated protein 70</fullName>
    </recommendedName>
</protein>
<dbReference type="SMART" id="SM00028">
    <property type="entry name" value="TPR"/>
    <property type="match status" value="8"/>
</dbReference>
<feature type="repeat" description="TPR" evidence="3">
    <location>
        <begin position="1011"/>
        <end position="1044"/>
    </location>
</feature>
<evidence type="ECO:0000256" key="3">
    <source>
        <dbReference type="PROSITE-ProRule" id="PRU00339"/>
    </source>
</evidence>
<dbReference type="Proteomes" id="UP000887568">
    <property type="component" value="Unplaced"/>
</dbReference>
<feature type="compositionally biased region" description="Polar residues" evidence="4">
    <location>
        <begin position="868"/>
        <end position="877"/>
    </location>
</feature>
<dbReference type="GeneID" id="119742397"/>
<reference evidence="5" key="1">
    <citation type="submission" date="2022-11" db="UniProtKB">
        <authorList>
            <consortium name="EnsemblMetazoa"/>
        </authorList>
    </citation>
    <scope>IDENTIFICATION</scope>
</reference>
<keyword evidence="1" id="KW-0677">Repeat</keyword>
<dbReference type="InterPro" id="IPR052628">
    <property type="entry name" value="CFAP70"/>
</dbReference>
<dbReference type="PANTHER" id="PTHR44314:SF1">
    <property type="entry name" value="CILIA- AND FLAGELLA-ASSOCIATED PROTEIN 70"/>
    <property type="match status" value="1"/>
</dbReference>
<dbReference type="PROSITE" id="PS50005">
    <property type="entry name" value="TPR"/>
    <property type="match status" value="1"/>
</dbReference>
<evidence type="ECO:0000313" key="6">
    <source>
        <dbReference type="Proteomes" id="UP000887568"/>
    </source>
</evidence>
<dbReference type="GO" id="GO:0003341">
    <property type="term" value="P:cilium movement"/>
    <property type="evidence" value="ECO:0007669"/>
    <property type="project" value="TreeGrafter"/>
</dbReference>
<keyword evidence="2 3" id="KW-0802">TPR repeat</keyword>
<evidence type="ECO:0000256" key="1">
    <source>
        <dbReference type="ARBA" id="ARBA00022737"/>
    </source>
</evidence>
<evidence type="ECO:0000256" key="2">
    <source>
        <dbReference type="ARBA" id="ARBA00022803"/>
    </source>
</evidence>
<name>A0A914BFK6_PATMI</name>
<feature type="region of interest" description="Disordered" evidence="4">
    <location>
        <begin position="778"/>
        <end position="850"/>
    </location>
</feature>
<dbReference type="PANTHER" id="PTHR44314">
    <property type="entry name" value="CILIA- AND FLAGELLA-ASSOCIATED PROTEIN 70"/>
    <property type="match status" value="1"/>
</dbReference>
<feature type="region of interest" description="Disordered" evidence="4">
    <location>
        <begin position="868"/>
        <end position="899"/>
    </location>
</feature>
<feature type="region of interest" description="Disordered" evidence="4">
    <location>
        <begin position="391"/>
        <end position="442"/>
    </location>
</feature>
<accession>A0A914BFK6</accession>
<evidence type="ECO:0000313" key="5">
    <source>
        <dbReference type="EnsemblMetazoa" id="XP_038074222.1"/>
    </source>
</evidence>
<dbReference type="OrthoDB" id="10262375at2759"/>
<dbReference type="GO" id="GO:0070062">
    <property type="term" value="C:extracellular exosome"/>
    <property type="evidence" value="ECO:0007669"/>
    <property type="project" value="TreeGrafter"/>
</dbReference>
<feature type="compositionally biased region" description="Basic and acidic residues" evidence="4">
    <location>
        <begin position="404"/>
        <end position="423"/>
    </location>
</feature>
<feature type="compositionally biased region" description="Basic and acidic residues" evidence="4">
    <location>
        <begin position="794"/>
        <end position="808"/>
    </location>
</feature>
<dbReference type="EnsemblMetazoa" id="XM_038218294.1">
    <property type="protein sequence ID" value="XP_038074222.1"/>
    <property type="gene ID" value="LOC119742397"/>
</dbReference>
<dbReference type="GO" id="GO:0031514">
    <property type="term" value="C:motile cilium"/>
    <property type="evidence" value="ECO:0007669"/>
    <property type="project" value="TreeGrafter"/>
</dbReference>
<dbReference type="SUPFAM" id="SSF48452">
    <property type="entry name" value="TPR-like"/>
    <property type="match status" value="2"/>
</dbReference>
<dbReference type="CTD" id="118491"/>